<dbReference type="InterPro" id="IPR004843">
    <property type="entry name" value="Calcineurin-like_PHP"/>
</dbReference>
<evidence type="ECO:0000313" key="4">
    <source>
        <dbReference type="Proteomes" id="UP000886523"/>
    </source>
</evidence>
<feature type="region of interest" description="Disordered" evidence="1">
    <location>
        <begin position="398"/>
        <end position="431"/>
    </location>
</feature>
<keyword evidence="4" id="KW-1185">Reference proteome</keyword>
<feature type="region of interest" description="Disordered" evidence="1">
    <location>
        <begin position="1"/>
        <end position="26"/>
    </location>
</feature>
<dbReference type="Proteomes" id="UP000886523">
    <property type="component" value="Unassembled WGS sequence"/>
</dbReference>
<gene>
    <name evidence="3" type="ORF">BS47DRAFT_1353829</name>
</gene>
<accession>A0A9P6DNU4</accession>
<dbReference type="Pfam" id="PF00149">
    <property type="entry name" value="Metallophos"/>
    <property type="match status" value="1"/>
</dbReference>
<proteinExistence type="predicted"/>
<feature type="domain" description="Calcineurin-like phosphoesterase" evidence="2">
    <location>
        <begin position="104"/>
        <end position="288"/>
    </location>
</feature>
<sequence length="477" mass="52239">MLNSLAGRIRRATVSSNKHKHSIAAGNALNSRLNGVSSAPTTPGVRTAPAYFSSTPSPATGSRLSGSGSTVHLLYDTNEPPPQSDGTTCFVCISDTHSQTFEVPDGDILLHSGDLTSCGKEEELNHTLQWLASLPHKLKIVIAGNHDLPLHKDWYESNYERWKPHRDDKEDSDEILALMRSPAVQAAGIVYLQDELYEFQLYEGGHIWSVYGLPWQPYFGNWAFNYHPGDEASAIASKIPPCDILLTHGPPEHTLDLAFHGRHEGCPELAEHVSILRPRLHVFGHIHEDHGAIIRSWARTPSPPLRFNLTPSSLPAPGHAWNCTLDLPSESPLSAIERLRRKMLLAQDEGDTHGSEADQLQFKKETYPDSIPHSTPPLSPLSTSFLSTSYPSSNASPKISPISSYPPSYPQGTIVPGTDTRRSGTGTCRGKNMDRREETVFVNAANAPTGARARDKSGVQVPFGCRPFQPVIVDLAN</sequence>
<protein>
    <recommendedName>
        <fullName evidence="2">Calcineurin-like phosphoesterase domain-containing protein</fullName>
    </recommendedName>
</protein>
<evidence type="ECO:0000259" key="2">
    <source>
        <dbReference type="Pfam" id="PF00149"/>
    </source>
</evidence>
<comment type="caution">
    <text evidence="3">The sequence shown here is derived from an EMBL/GenBank/DDBJ whole genome shotgun (WGS) entry which is preliminary data.</text>
</comment>
<dbReference type="EMBL" id="MU129146">
    <property type="protein sequence ID" value="KAF9505568.1"/>
    <property type="molecule type" value="Genomic_DNA"/>
</dbReference>
<dbReference type="GO" id="GO:0016787">
    <property type="term" value="F:hydrolase activity"/>
    <property type="evidence" value="ECO:0007669"/>
    <property type="project" value="InterPro"/>
</dbReference>
<dbReference type="CDD" id="cd07379">
    <property type="entry name" value="MPP_239FB"/>
    <property type="match status" value="1"/>
</dbReference>
<dbReference type="InterPro" id="IPR051693">
    <property type="entry name" value="UPF0046_metallophosphoest"/>
</dbReference>
<dbReference type="PANTHER" id="PTHR12905">
    <property type="entry name" value="METALLOPHOSPHOESTERASE"/>
    <property type="match status" value="1"/>
</dbReference>
<name>A0A9P6DNU4_9AGAM</name>
<dbReference type="SUPFAM" id="SSF56300">
    <property type="entry name" value="Metallo-dependent phosphatases"/>
    <property type="match status" value="1"/>
</dbReference>
<evidence type="ECO:0000313" key="3">
    <source>
        <dbReference type="EMBL" id="KAF9505568.1"/>
    </source>
</evidence>
<reference evidence="3" key="1">
    <citation type="journal article" date="2020" name="Nat. Commun.">
        <title>Large-scale genome sequencing of mycorrhizal fungi provides insights into the early evolution of symbiotic traits.</title>
        <authorList>
            <person name="Miyauchi S."/>
            <person name="Kiss E."/>
            <person name="Kuo A."/>
            <person name="Drula E."/>
            <person name="Kohler A."/>
            <person name="Sanchez-Garcia M."/>
            <person name="Morin E."/>
            <person name="Andreopoulos B."/>
            <person name="Barry K.W."/>
            <person name="Bonito G."/>
            <person name="Buee M."/>
            <person name="Carver A."/>
            <person name="Chen C."/>
            <person name="Cichocki N."/>
            <person name="Clum A."/>
            <person name="Culley D."/>
            <person name="Crous P.W."/>
            <person name="Fauchery L."/>
            <person name="Girlanda M."/>
            <person name="Hayes R.D."/>
            <person name="Keri Z."/>
            <person name="LaButti K."/>
            <person name="Lipzen A."/>
            <person name="Lombard V."/>
            <person name="Magnuson J."/>
            <person name="Maillard F."/>
            <person name="Murat C."/>
            <person name="Nolan M."/>
            <person name="Ohm R.A."/>
            <person name="Pangilinan J."/>
            <person name="Pereira M.F."/>
            <person name="Perotto S."/>
            <person name="Peter M."/>
            <person name="Pfister S."/>
            <person name="Riley R."/>
            <person name="Sitrit Y."/>
            <person name="Stielow J.B."/>
            <person name="Szollosi G."/>
            <person name="Zifcakova L."/>
            <person name="Stursova M."/>
            <person name="Spatafora J.W."/>
            <person name="Tedersoo L."/>
            <person name="Vaario L.M."/>
            <person name="Yamada A."/>
            <person name="Yan M."/>
            <person name="Wang P."/>
            <person name="Xu J."/>
            <person name="Bruns T."/>
            <person name="Baldrian P."/>
            <person name="Vilgalys R."/>
            <person name="Dunand C."/>
            <person name="Henrissat B."/>
            <person name="Grigoriev I.V."/>
            <person name="Hibbett D."/>
            <person name="Nagy L.G."/>
            <person name="Martin F.M."/>
        </authorList>
    </citation>
    <scope>NUCLEOTIDE SEQUENCE</scope>
    <source>
        <strain evidence="3">UP504</strain>
    </source>
</reference>
<evidence type="ECO:0000256" key="1">
    <source>
        <dbReference type="SAM" id="MobiDB-lite"/>
    </source>
</evidence>
<organism evidence="3 4">
    <name type="scientific">Hydnum rufescens UP504</name>
    <dbReference type="NCBI Taxonomy" id="1448309"/>
    <lineage>
        <taxon>Eukaryota</taxon>
        <taxon>Fungi</taxon>
        <taxon>Dikarya</taxon>
        <taxon>Basidiomycota</taxon>
        <taxon>Agaricomycotina</taxon>
        <taxon>Agaricomycetes</taxon>
        <taxon>Cantharellales</taxon>
        <taxon>Hydnaceae</taxon>
        <taxon>Hydnum</taxon>
    </lineage>
</organism>
<dbReference type="PANTHER" id="PTHR12905:SF0">
    <property type="entry name" value="CALCINEURIN-LIKE PHOSPHOESTERASE DOMAIN-CONTAINING PROTEIN"/>
    <property type="match status" value="1"/>
</dbReference>
<dbReference type="AlphaFoldDB" id="A0A9P6DNU4"/>
<dbReference type="OrthoDB" id="630188at2759"/>
<dbReference type="Gene3D" id="3.60.21.10">
    <property type="match status" value="1"/>
</dbReference>
<dbReference type="InterPro" id="IPR029052">
    <property type="entry name" value="Metallo-depent_PP-like"/>
</dbReference>